<dbReference type="PIRSF" id="PIRSF000615">
    <property type="entry name" value="TyrPK_CSF1-R"/>
    <property type="match status" value="1"/>
</dbReference>
<dbReference type="InterPro" id="IPR011009">
    <property type="entry name" value="Kinase-like_dom_sf"/>
</dbReference>
<dbReference type="CDD" id="cd00192">
    <property type="entry name" value="PTKc"/>
    <property type="match status" value="1"/>
</dbReference>
<dbReference type="Pfam" id="PF13927">
    <property type="entry name" value="Ig_3"/>
    <property type="match status" value="1"/>
</dbReference>
<evidence type="ECO:0000256" key="3">
    <source>
        <dbReference type="ARBA" id="ARBA00022989"/>
    </source>
</evidence>
<dbReference type="PROSITE" id="PS50011">
    <property type="entry name" value="PROTEIN_KINASE_DOM"/>
    <property type="match status" value="1"/>
</dbReference>
<dbReference type="Gene3D" id="3.30.200.20">
    <property type="entry name" value="Phosphorylase Kinase, domain 1"/>
    <property type="match status" value="1"/>
</dbReference>
<feature type="binding site" evidence="9">
    <location>
        <position position="775"/>
    </location>
    <ligand>
        <name>ATP</name>
        <dbReference type="ChEBI" id="CHEBI:30616"/>
    </ligand>
</feature>
<evidence type="ECO:0000259" key="11">
    <source>
        <dbReference type="PROSITE" id="PS50011"/>
    </source>
</evidence>
<evidence type="ECO:0000256" key="8">
    <source>
        <dbReference type="ARBA" id="ARBA00051243"/>
    </source>
</evidence>
<keyword evidence="9" id="KW-0547">Nucleotide-binding</keyword>
<dbReference type="InterPro" id="IPR007110">
    <property type="entry name" value="Ig-like_dom"/>
</dbReference>
<organism evidence="13 14">
    <name type="scientific">Orchesella dallaii</name>
    <dbReference type="NCBI Taxonomy" id="48710"/>
    <lineage>
        <taxon>Eukaryota</taxon>
        <taxon>Metazoa</taxon>
        <taxon>Ecdysozoa</taxon>
        <taxon>Arthropoda</taxon>
        <taxon>Hexapoda</taxon>
        <taxon>Collembola</taxon>
        <taxon>Entomobryomorpha</taxon>
        <taxon>Entomobryoidea</taxon>
        <taxon>Orchesellidae</taxon>
        <taxon>Orchesellinae</taxon>
        <taxon>Orchesella</taxon>
    </lineage>
</organism>
<dbReference type="InterPro" id="IPR001245">
    <property type="entry name" value="Ser-Thr/Tyr_kinase_cat_dom"/>
</dbReference>
<accession>A0ABP1R895</accession>
<dbReference type="Gene3D" id="1.10.510.10">
    <property type="entry name" value="Transferase(Phosphotransferase) domain 1"/>
    <property type="match status" value="1"/>
</dbReference>
<sequence>MQTAKMKGLSFYFTPLIYVSYVTIIFIIHQILYAYAEPIETKEYPLLQNVSSCVPTTQNNITCVFSGSEVPGTRSALKIECLRPGVLLVIGNLEAIKIICSSTFPIDFEYDGVQPTEALLPLFSKTMTPNATSIPVSSLLEDYFYPEFYNVELIVFGVQSQYDYFHGQDNPFFSIKPSDEEENDSSRKSQVWNYTRSGRYMFREIHEKTVLYEFYLFVEDDGSIPSFIRGKTTQTVVFNSSNDQLKFPCRASHHLATVTLRKLSEGVVEGLDFTTDPVEGVTLFLKSNNLNTNFGKYVCELNYGSYNDKLEFEYPNKPKDENLPYGFEDSPTMIPYKDAGLQVSYIFYVIQNVATVRPTCDANSEESVTSPNTPSLVLLTNIPCRNPMHCRLVREFVSPKYMNMSYSVEVGKLTDDLFSGLRLDSGLPFTYGLTMCQSIHNFKAMEYGVSLDGRATAVSYGFDWLKLPGRTKAEIKIYLNIGIENQTDIHLYAKRSETFRCKMFSAVLIKPVLWLVELKNGTLIFESLDSNFYGDTSYRSIMLDSNVKAVHCGASLYYKNFWRRIIMNVEIFNGSSPRVLIDQSQTAVVKHGTQNHLLRCTADGEPLPDMTWEKDGKVLKTTLKSRTILLEIAEVNPTTAGKYTCIAKNHLGIDTQSFAVGIEYDGPDYWLLGGLPAIVFILTVAAFTAYIKFFRKEKTGLSRQEIESFLNGDRGGAQRTMDNDYVHEFSHTISYNSEFEVPTARFEVDQKNVLGSGAFGMVLKGKVYGRPVAVKTVNRFADKSYLQALLSELKIMIYIGKHDSIVELVGAFTSQLRRGNVYIFVELCANGSMEHYLRNNRHKFVCRDKQSNYQNSESVRLHSEGYFDNMTLVKWSFDVASALEYLSSKKVIHGDLAARNILLTEDMKVKVTDFGLSRQLRNYSHYVKKHQEPLPWRWMALESLRDLSFSPQSDAWAYGVLLWEFFSLAEVPYPGYSWTLDFVGLLEDGLRMACPKYASDFLYKSIILECWREKPADRPSFQTITAAILEYLTAMKEDATYTNSNELENVSVAEESV</sequence>
<evidence type="ECO:0000256" key="10">
    <source>
        <dbReference type="SAM" id="Phobius"/>
    </source>
</evidence>
<keyword evidence="9" id="KW-0067">ATP-binding</keyword>
<feature type="transmembrane region" description="Helical" evidence="10">
    <location>
        <begin position="12"/>
        <end position="36"/>
    </location>
</feature>
<feature type="transmembrane region" description="Helical" evidence="10">
    <location>
        <begin position="669"/>
        <end position="691"/>
    </location>
</feature>
<dbReference type="InterPro" id="IPR000719">
    <property type="entry name" value="Prot_kinase_dom"/>
</dbReference>
<dbReference type="InterPro" id="IPR013783">
    <property type="entry name" value="Ig-like_fold"/>
</dbReference>
<evidence type="ECO:0000313" key="13">
    <source>
        <dbReference type="EMBL" id="CAL8122848.1"/>
    </source>
</evidence>
<dbReference type="PANTHER" id="PTHR24416">
    <property type="entry name" value="TYROSINE-PROTEIN KINASE RECEPTOR"/>
    <property type="match status" value="1"/>
</dbReference>
<keyword evidence="14" id="KW-1185">Reference proteome</keyword>
<dbReference type="EMBL" id="CAXLJM020000068">
    <property type="protein sequence ID" value="CAL8122848.1"/>
    <property type="molecule type" value="Genomic_DNA"/>
</dbReference>
<evidence type="ECO:0000256" key="1">
    <source>
        <dbReference type="ARBA" id="ARBA00004167"/>
    </source>
</evidence>
<dbReference type="Gene3D" id="2.60.40.10">
    <property type="entry name" value="Immunoglobulins"/>
    <property type="match status" value="2"/>
</dbReference>
<dbReference type="PROSITE" id="PS00109">
    <property type="entry name" value="PROTEIN_KINASE_TYR"/>
    <property type="match status" value="1"/>
</dbReference>
<feature type="domain" description="Protein kinase" evidence="11">
    <location>
        <begin position="748"/>
        <end position="1032"/>
    </location>
</feature>
<evidence type="ECO:0000256" key="6">
    <source>
        <dbReference type="ARBA" id="ARBA00023170"/>
    </source>
</evidence>
<dbReference type="InterPro" id="IPR036179">
    <property type="entry name" value="Ig-like_dom_sf"/>
</dbReference>
<evidence type="ECO:0008006" key="15">
    <source>
        <dbReference type="Google" id="ProtNLM"/>
    </source>
</evidence>
<dbReference type="InterPro" id="IPR050122">
    <property type="entry name" value="RTK"/>
</dbReference>
<dbReference type="InterPro" id="IPR008266">
    <property type="entry name" value="Tyr_kinase_AS"/>
</dbReference>
<dbReference type="InterPro" id="IPR003598">
    <property type="entry name" value="Ig_sub2"/>
</dbReference>
<dbReference type="PANTHER" id="PTHR24416:SF600">
    <property type="entry name" value="PDGF- AND VEGF-RECEPTOR RELATED, ISOFORM J"/>
    <property type="match status" value="1"/>
</dbReference>
<keyword evidence="5" id="KW-1015">Disulfide bond</keyword>
<reference evidence="13 14" key="1">
    <citation type="submission" date="2024-08" db="EMBL/GenBank/DDBJ databases">
        <authorList>
            <person name="Cucini C."/>
            <person name="Frati F."/>
        </authorList>
    </citation>
    <scope>NUCLEOTIDE SEQUENCE [LARGE SCALE GENOMIC DNA]</scope>
</reference>
<evidence type="ECO:0000313" key="14">
    <source>
        <dbReference type="Proteomes" id="UP001642540"/>
    </source>
</evidence>
<keyword evidence="6" id="KW-0675">Receptor</keyword>
<keyword evidence="7" id="KW-0325">Glycoprotein</keyword>
<evidence type="ECO:0000256" key="9">
    <source>
        <dbReference type="PROSITE-ProRule" id="PRU10141"/>
    </source>
</evidence>
<protein>
    <recommendedName>
        <fullName evidence="15">Vascular endothelial growth factor receptor 3</fullName>
    </recommendedName>
</protein>
<proteinExistence type="predicted"/>
<gene>
    <name evidence="13" type="ORF">ODALV1_LOCUS19979</name>
</gene>
<keyword evidence="2 10" id="KW-0812">Transmembrane</keyword>
<dbReference type="Proteomes" id="UP001642540">
    <property type="component" value="Unassembled WGS sequence"/>
</dbReference>
<dbReference type="InterPro" id="IPR017441">
    <property type="entry name" value="Protein_kinase_ATP_BS"/>
</dbReference>
<keyword evidence="3 10" id="KW-1133">Transmembrane helix</keyword>
<dbReference type="PROSITE" id="PS00107">
    <property type="entry name" value="PROTEIN_KINASE_ATP"/>
    <property type="match status" value="1"/>
</dbReference>
<comment type="catalytic activity">
    <reaction evidence="8">
        <text>L-tyrosyl-[protein] + ATP = O-phospho-L-tyrosyl-[protein] + ADP + H(+)</text>
        <dbReference type="Rhea" id="RHEA:10596"/>
        <dbReference type="Rhea" id="RHEA-COMP:10136"/>
        <dbReference type="Rhea" id="RHEA-COMP:20101"/>
        <dbReference type="ChEBI" id="CHEBI:15378"/>
        <dbReference type="ChEBI" id="CHEBI:30616"/>
        <dbReference type="ChEBI" id="CHEBI:46858"/>
        <dbReference type="ChEBI" id="CHEBI:61978"/>
        <dbReference type="ChEBI" id="CHEBI:456216"/>
        <dbReference type="EC" id="2.7.10.1"/>
    </reaction>
</comment>
<name>A0ABP1R895_9HEXA</name>
<evidence type="ECO:0000256" key="7">
    <source>
        <dbReference type="ARBA" id="ARBA00023180"/>
    </source>
</evidence>
<keyword evidence="4 10" id="KW-0472">Membrane</keyword>
<comment type="subcellular location">
    <subcellularLocation>
        <location evidence="1">Membrane</location>
        <topology evidence="1">Single-pass membrane protein</topology>
    </subcellularLocation>
</comment>
<feature type="domain" description="Ig-like" evidence="12">
    <location>
        <begin position="577"/>
        <end position="661"/>
    </location>
</feature>
<evidence type="ECO:0000259" key="12">
    <source>
        <dbReference type="PROSITE" id="PS50835"/>
    </source>
</evidence>
<comment type="caution">
    <text evidence="13">The sequence shown here is derived from an EMBL/GenBank/DDBJ whole genome shotgun (WGS) entry which is preliminary data.</text>
</comment>
<dbReference type="SUPFAM" id="SSF56112">
    <property type="entry name" value="Protein kinase-like (PK-like)"/>
    <property type="match status" value="1"/>
</dbReference>
<dbReference type="PROSITE" id="PS50835">
    <property type="entry name" value="IG_LIKE"/>
    <property type="match status" value="1"/>
</dbReference>
<dbReference type="SUPFAM" id="SSF48726">
    <property type="entry name" value="Immunoglobulin"/>
    <property type="match status" value="1"/>
</dbReference>
<evidence type="ECO:0000256" key="5">
    <source>
        <dbReference type="ARBA" id="ARBA00023157"/>
    </source>
</evidence>
<dbReference type="SMART" id="SM00408">
    <property type="entry name" value="IGc2"/>
    <property type="match status" value="1"/>
</dbReference>
<evidence type="ECO:0000256" key="2">
    <source>
        <dbReference type="ARBA" id="ARBA00022692"/>
    </source>
</evidence>
<dbReference type="Pfam" id="PF07714">
    <property type="entry name" value="PK_Tyr_Ser-Thr"/>
    <property type="match status" value="1"/>
</dbReference>
<evidence type="ECO:0000256" key="4">
    <source>
        <dbReference type="ARBA" id="ARBA00023136"/>
    </source>
</evidence>
<dbReference type="PRINTS" id="PR00109">
    <property type="entry name" value="TYRKINASE"/>
</dbReference>